<dbReference type="GO" id="GO:0006298">
    <property type="term" value="P:mismatch repair"/>
    <property type="evidence" value="ECO:0007669"/>
    <property type="project" value="TreeGrafter"/>
</dbReference>
<evidence type="ECO:0000256" key="1">
    <source>
        <dbReference type="ARBA" id="ARBA00011900"/>
    </source>
</evidence>
<dbReference type="SUPFAM" id="SSF53335">
    <property type="entry name" value="S-adenosyl-L-methionine-dependent methyltransferases"/>
    <property type="match status" value="1"/>
</dbReference>
<gene>
    <name evidence="6" type="ORF">UV91_C0003G0032</name>
</gene>
<dbReference type="InterPro" id="IPR012327">
    <property type="entry name" value="MeTrfase_D12"/>
</dbReference>
<comment type="caution">
    <text evidence="6">The sequence shown here is derived from an EMBL/GenBank/DDBJ whole genome shotgun (WGS) entry which is preliminary data.</text>
</comment>
<proteinExistence type="predicted"/>
<sequence length="334" mass="38857">MDLISTLPDIYFPKKKNLSNSIKRLFPSADSFTERKNLFLNGLKSPTGKNKYKRYLGAPIRYAGGKSLATGLIIELIPEDVQRVISPFIGGGSVEVAIAKELGLPVIGYDIFDILVKYWQVQLKNPKALYKKLSNLKPDAKTFKKIKDELKKYWEKEKELSDLDLAAHYYFNHNTSYGPGFLSWPSSVYMQDKKYVSMLEKVKNFKVSNLDVRCDTFENVIPKFENDFLYCDPPYFLEGDSKMFKGIYPQRNFPVHHNNFDHEKLRDLLLKHKGRFILSYNDCSTIREWYKDFLFINVSWQYTMGQGETRIGLNRKNGNMSHVKKSHEVLIVKL</sequence>
<keyword evidence="3 6" id="KW-0808">Transferase</keyword>
<dbReference type="Proteomes" id="UP000033907">
    <property type="component" value="Unassembled WGS sequence"/>
</dbReference>
<evidence type="ECO:0000256" key="3">
    <source>
        <dbReference type="ARBA" id="ARBA00022679"/>
    </source>
</evidence>
<evidence type="ECO:0000256" key="4">
    <source>
        <dbReference type="ARBA" id="ARBA00022691"/>
    </source>
</evidence>
<dbReference type="PROSITE" id="PS00092">
    <property type="entry name" value="N6_MTASE"/>
    <property type="match status" value="1"/>
</dbReference>
<accession>A0A0G1EPD9</accession>
<dbReference type="Pfam" id="PF02086">
    <property type="entry name" value="MethyltransfD12"/>
    <property type="match status" value="1"/>
</dbReference>
<name>A0A0G1EPD9_9BACT</name>
<dbReference type="GO" id="GO:1904047">
    <property type="term" value="F:S-adenosyl-L-methionine binding"/>
    <property type="evidence" value="ECO:0007669"/>
    <property type="project" value="TreeGrafter"/>
</dbReference>
<dbReference type="AlphaFoldDB" id="A0A0G1EPD9"/>
<evidence type="ECO:0000256" key="5">
    <source>
        <dbReference type="ARBA" id="ARBA00047942"/>
    </source>
</evidence>
<dbReference type="GO" id="GO:0032259">
    <property type="term" value="P:methylation"/>
    <property type="evidence" value="ECO:0007669"/>
    <property type="project" value="UniProtKB-KW"/>
</dbReference>
<reference evidence="6 7" key="1">
    <citation type="journal article" date="2015" name="Nature">
        <title>rRNA introns, odd ribosomes, and small enigmatic genomes across a large radiation of phyla.</title>
        <authorList>
            <person name="Brown C.T."/>
            <person name="Hug L.A."/>
            <person name="Thomas B.C."/>
            <person name="Sharon I."/>
            <person name="Castelle C.J."/>
            <person name="Singh A."/>
            <person name="Wilkins M.J."/>
            <person name="Williams K.H."/>
            <person name="Banfield J.F."/>
        </authorList>
    </citation>
    <scope>NUCLEOTIDE SEQUENCE [LARGE SCALE GENOMIC DNA]</scope>
</reference>
<keyword evidence="2 6" id="KW-0489">Methyltransferase</keyword>
<dbReference type="GO" id="GO:0009007">
    <property type="term" value="F:site-specific DNA-methyltransferase (adenine-specific) activity"/>
    <property type="evidence" value="ECO:0007669"/>
    <property type="project" value="UniProtKB-EC"/>
</dbReference>
<evidence type="ECO:0000313" key="6">
    <source>
        <dbReference type="EMBL" id="KKT11643.1"/>
    </source>
</evidence>
<evidence type="ECO:0000256" key="2">
    <source>
        <dbReference type="ARBA" id="ARBA00022603"/>
    </source>
</evidence>
<dbReference type="PANTHER" id="PTHR30481">
    <property type="entry name" value="DNA ADENINE METHYLASE"/>
    <property type="match status" value="1"/>
</dbReference>
<dbReference type="PATRIC" id="fig|1618778.3.peg.248"/>
<dbReference type="EMBL" id="LCGH01000003">
    <property type="protein sequence ID" value="KKT11643.1"/>
    <property type="molecule type" value="Genomic_DNA"/>
</dbReference>
<dbReference type="EC" id="2.1.1.72" evidence="1"/>
<dbReference type="Gene3D" id="3.40.50.150">
    <property type="entry name" value="Vaccinia Virus protein VP39"/>
    <property type="match status" value="2"/>
</dbReference>
<dbReference type="InterPro" id="IPR002052">
    <property type="entry name" value="DNA_methylase_N6_adenine_CS"/>
</dbReference>
<dbReference type="GO" id="GO:0043565">
    <property type="term" value="F:sequence-specific DNA binding"/>
    <property type="evidence" value="ECO:0007669"/>
    <property type="project" value="TreeGrafter"/>
</dbReference>
<evidence type="ECO:0000313" key="7">
    <source>
        <dbReference type="Proteomes" id="UP000033907"/>
    </source>
</evidence>
<comment type="catalytic activity">
    <reaction evidence="5">
        <text>a 2'-deoxyadenosine in DNA + S-adenosyl-L-methionine = an N(6)-methyl-2'-deoxyadenosine in DNA + S-adenosyl-L-homocysteine + H(+)</text>
        <dbReference type="Rhea" id="RHEA:15197"/>
        <dbReference type="Rhea" id="RHEA-COMP:12418"/>
        <dbReference type="Rhea" id="RHEA-COMP:12419"/>
        <dbReference type="ChEBI" id="CHEBI:15378"/>
        <dbReference type="ChEBI" id="CHEBI:57856"/>
        <dbReference type="ChEBI" id="CHEBI:59789"/>
        <dbReference type="ChEBI" id="CHEBI:90615"/>
        <dbReference type="ChEBI" id="CHEBI:90616"/>
        <dbReference type="EC" id="2.1.1.72"/>
    </reaction>
</comment>
<organism evidence="6 7">
    <name type="scientific">Candidatus Nomurabacteria bacterium GW2011_GWF2_43_24</name>
    <dbReference type="NCBI Taxonomy" id="1618778"/>
    <lineage>
        <taxon>Bacteria</taxon>
        <taxon>Candidatus Nomuraibacteriota</taxon>
    </lineage>
</organism>
<dbReference type="GO" id="GO:0009307">
    <property type="term" value="P:DNA restriction-modification system"/>
    <property type="evidence" value="ECO:0007669"/>
    <property type="project" value="InterPro"/>
</dbReference>
<dbReference type="PRINTS" id="PR00505">
    <property type="entry name" value="D12N6MTFRASE"/>
</dbReference>
<dbReference type="InterPro" id="IPR029063">
    <property type="entry name" value="SAM-dependent_MTases_sf"/>
</dbReference>
<keyword evidence="4" id="KW-0949">S-adenosyl-L-methionine</keyword>
<protein>
    <recommendedName>
        <fullName evidence="1">site-specific DNA-methyltransferase (adenine-specific)</fullName>
        <ecNumber evidence="1">2.1.1.72</ecNumber>
    </recommendedName>
</protein>